<dbReference type="AlphaFoldDB" id="A0A166T4Y3"/>
<dbReference type="EMBL" id="LFIV01000069">
    <property type="protein sequence ID" value="KZL71583.1"/>
    <property type="molecule type" value="Genomic_DNA"/>
</dbReference>
<feature type="compositionally biased region" description="Low complexity" evidence="1">
    <location>
        <begin position="547"/>
        <end position="560"/>
    </location>
</feature>
<feature type="region of interest" description="Disordered" evidence="1">
    <location>
        <begin position="771"/>
        <end position="807"/>
    </location>
</feature>
<feature type="region of interest" description="Disordered" evidence="1">
    <location>
        <begin position="53"/>
        <end position="167"/>
    </location>
</feature>
<feature type="region of interest" description="Disordered" evidence="1">
    <location>
        <begin position="544"/>
        <end position="570"/>
    </location>
</feature>
<feature type="compositionally biased region" description="Low complexity" evidence="1">
    <location>
        <begin position="114"/>
        <end position="139"/>
    </location>
</feature>
<feature type="compositionally biased region" description="Polar residues" evidence="1">
    <location>
        <begin position="235"/>
        <end position="250"/>
    </location>
</feature>
<feature type="compositionally biased region" description="Polar residues" evidence="1">
    <location>
        <begin position="380"/>
        <end position="389"/>
    </location>
</feature>
<feature type="compositionally biased region" description="Basic and acidic residues" evidence="1">
    <location>
        <begin position="771"/>
        <end position="780"/>
    </location>
</feature>
<feature type="compositionally biased region" description="Basic and acidic residues" evidence="1">
    <location>
        <begin position="794"/>
        <end position="807"/>
    </location>
</feature>
<evidence type="ECO:0000256" key="1">
    <source>
        <dbReference type="SAM" id="MobiDB-lite"/>
    </source>
</evidence>
<gene>
    <name evidence="2" type="ORF">CT0861_09921</name>
</gene>
<evidence type="ECO:0000313" key="2">
    <source>
        <dbReference type="EMBL" id="KZL71583.1"/>
    </source>
</evidence>
<name>A0A166T4Y3_9PEZI</name>
<feature type="compositionally biased region" description="Polar residues" evidence="1">
    <location>
        <begin position="400"/>
        <end position="411"/>
    </location>
</feature>
<dbReference type="Proteomes" id="UP000076552">
    <property type="component" value="Unassembled WGS sequence"/>
</dbReference>
<reference evidence="2 3" key="1">
    <citation type="submission" date="2015-06" db="EMBL/GenBank/DDBJ databases">
        <title>Survival trade-offs in plant roots during colonization by closely related pathogenic and mutualistic fungi.</title>
        <authorList>
            <person name="Hacquard S."/>
            <person name="Kracher B."/>
            <person name="Hiruma K."/>
            <person name="Weinman A."/>
            <person name="Muench P."/>
            <person name="Garrido Oter R."/>
            <person name="Ver Loren van Themaat E."/>
            <person name="Dallerey J.-F."/>
            <person name="Damm U."/>
            <person name="Henrissat B."/>
            <person name="Lespinet O."/>
            <person name="Thon M."/>
            <person name="Kemen E."/>
            <person name="McHardy A.C."/>
            <person name="Schulze-Lefert P."/>
            <person name="O'Connell R.J."/>
        </authorList>
    </citation>
    <scope>NUCLEOTIDE SEQUENCE [LARGE SCALE GENOMIC DNA]</scope>
    <source>
        <strain evidence="2 3">0861</strain>
    </source>
</reference>
<proteinExistence type="predicted"/>
<feature type="region of interest" description="Disordered" evidence="1">
    <location>
        <begin position="345"/>
        <end position="446"/>
    </location>
</feature>
<sequence length="807" mass="87743">MGFLKFFSSKRPLDRPQNGIKAQAYDATTASLPPLLGTYPVAGNGPTNVFEDLQRSHHKMSETSLSFTAGSEMAAPAPPVPRFRDASVERPSSAPGSAMPNQSPSSRRGRDSLRGSPLLFRKPRVGSVPSTTSGSSPTPKQRSTLPAVPFEGDPFRPPSAPFSHSRTFSMQSSGTAMRGFIDLLDAQSEIKPSGFQSRVKASGARDYGEDVADRNIGENGVDLTSERVQAFYATASNPRAQHTEASTRTQLENKKDMSNSPGRLRSVDNEGRTKSLTTSSGHVPFRTNMFNPESSLSREPIMESVAESVRVRRRQSLSAYIPTTPSSFVPAGPLNSHPPMFDISGPQSARQHKRRSTLGGEAPLNELGIFPASGGGPTASPLSPKTSQKPVHLAKHNYSLPVQQRPRTSGHTPVESFHAVRPPSRGGSVASSTFSSPTQKPPSKRHTLFATGAPARHNELLRNAKLDDGNGTRGWVGRVEVESFVGSGVVASPAPSPHVMRSGHSWRESQDDCYPSPKPQGSPLGKDTLDEMFEHMPVRRNSLRQWSISSATPTTSSNSSFLRPHSRHTTTTSVDLATKSSFMDDSHSSSHSGTGDYASFRTALESVLLSPFDLADPRAGFNLDDYLSSDDDVDADSFVTTRVGDPGHSSGHEEELLFSDNGYGEGGLQLPGLFDGPSNVPDPNTTSPERPNMRYSLSSPSRFVRRMSLDPWIEAPISPLDEEEDDDDLFDIPTRSDLALGRRGTRRISALGTMYQRIEEEKEEKVDVRTAVRMRKEAKARQRAMARPSKQRQRRDSDDAEKCGGHG</sequence>
<evidence type="ECO:0000313" key="3">
    <source>
        <dbReference type="Proteomes" id="UP000076552"/>
    </source>
</evidence>
<feature type="compositionally biased region" description="Basic residues" evidence="1">
    <location>
        <begin position="781"/>
        <end position="793"/>
    </location>
</feature>
<comment type="caution">
    <text evidence="2">The sequence shown here is derived from an EMBL/GenBank/DDBJ whole genome shotgun (WGS) entry which is preliminary data.</text>
</comment>
<organism evidence="2 3">
    <name type="scientific">Colletotrichum tofieldiae</name>
    <dbReference type="NCBI Taxonomy" id="708197"/>
    <lineage>
        <taxon>Eukaryota</taxon>
        <taxon>Fungi</taxon>
        <taxon>Dikarya</taxon>
        <taxon>Ascomycota</taxon>
        <taxon>Pezizomycotina</taxon>
        <taxon>Sordariomycetes</taxon>
        <taxon>Hypocreomycetidae</taxon>
        <taxon>Glomerellales</taxon>
        <taxon>Glomerellaceae</taxon>
        <taxon>Colletotrichum</taxon>
        <taxon>Colletotrichum spaethianum species complex</taxon>
    </lineage>
</organism>
<accession>A0A166T4Y3</accession>
<keyword evidence="3" id="KW-1185">Reference proteome</keyword>
<feature type="region of interest" description="Disordered" evidence="1">
    <location>
        <begin position="235"/>
        <end position="296"/>
    </location>
</feature>
<feature type="compositionally biased region" description="Polar residues" evidence="1">
    <location>
        <begin position="429"/>
        <end position="438"/>
    </location>
</feature>
<protein>
    <submittedName>
        <fullName evidence="2">Uncharacterized protein</fullName>
    </submittedName>
</protein>
<feature type="region of interest" description="Disordered" evidence="1">
    <location>
        <begin position="492"/>
        <end position="528"/>
    </location>
</feature>